<dbReference type="PRINTS" id="PR00786">
    <property type="entry name" value="NEPRILYSIN"/>
</dbReference>
<evidence type="ECO:0000256" key="2">
    <source>
        <dbReference type="ARBA" id="ARBA00007357"/>
    </source>
</evidence>
<comment type="caution">
    <text evidence="10">The sequence shown here is derived from an EMBL/GenBank/DDBJ whole genome shotgun (WGS) entry which is preliminary data.</text>
</comment>
<dbReference type="Proteomes" id="UP001232725">
    <property type="component" value="Unassembled WGS sequence"/>
</dbReference>
<keyword evidence="11" id="KW-1185">Reference proteome</keyword>
<dbReference type="InterPro" id="IPR024079">
    <property type="entry name" value="MetalloPept_cat_dom_sf"/>
</dbReference>
<reference evidence="10 11" key="1">
    <citation type="submission" date="2023-08" db="EMBL/GenBank/DDBJ databases">
        <title>Arthrobacter horti sp. nov., isolated from forest soil.</title>
        <authorList>
            <person name="Park M."/>
        </authorList>
    </citation>
    <scope>NUCLEOTIDE SEQUENCE [LARGE SCALE GENOMIC DNA]</scope>
    <source>
        <strain evidence="10 11">YJM1</strain>
    </source>
</reference>
<keyword evidence="5 10" id="KW-0378">Hydrolase</keyword>
<dbReference type="InterPro" id="IPR000718">
    <property type="entry name" value="Peptidase_M13"/>
</dbReference>
<dbReference type="InterPro" id="IPR008753">
    <property type="entry name" value="Peptidase_M13_N"/>
</dbReference>
<dbReference type="PROSITE" id="PS51885">
    <property type="entry name" value="NEPRILYSIN"/>
    <property type="match status" value="1"/>
</dbReference>
<evidence type="ECO:0000256" key="7">
    <source>
        <dbReference type="ARBA" id="ARBA00023049"/>
    </source>
</evidence>
<dbReference type="InterPro" id="IPR018497">
    <property type="entry name" value="Peptidase_M13_C"/>
</dbReference>
<dbReference type="CDD" id="cd08662">
    <property type="entry name" value="M13"/>
    <property type="match status" value="1"/>
</dbReference>
<gene>
    <name evidence="10" type="ORF">Q9R02_02455</name>
</gene>
<keyword evidence="3" id="KW-0645">Protease</keyword>
<evidence type="ECO:0000256" key="3">
    <source>
        <dbReference type="ARBA" id="ARBA00022670"/>
    </source>
</evidence>
<evidence type="ECO:0000256" key="1">
    <source>
        <dbReference type="ARBA" id="ARBA00001947"/>
    </source>
</evidence>
<evidence type="ECO:0000256" key="6">
    <source>
        <dbReference type="ARBA" id="ARBA00022833"/>
    </source>
</evidence>
<keyword evidence="7" id="KW-0482">Metalloprotease</keyword>
<dbReference type="Pfam" id="PF05649">
    <property type="entry name" value="Peptidase_M13_N"/>
    <property type="match status" value="1"/>
</dbReference>
<dbReference type="InterPro" id="IPR042089">
    <property type="entry name" value="Peptidase_M13_dom_2"/>
</dbReference>
<evidence type="ECO:0000259" key="8">
    <source>
        <dbReference type="Pfam" id="PF01431"/>
    </source>
</evidence>
<proteinExistence type="inferred from homology"/>
<organism evidence="10 11">
    <name type="scientific">Arthrobacter horti</name>
    <dbReference type="NCBI Taxonomy" id="3068273"/>
    <lineage>
        <taxon>Bacteria</taxon>
        <taxon>Bacillati</taxon>
        <taxon>Actinomycetota</taxon>
        <taxon>Actinomycetes</taxon>
        <taxon>Micrococcales</taxon>
        <taxon>Micrococcaceae</taxon>
        <taxon>Arthrobacter</taxon>
    </lineage>
</organism>
<dbReference type="PANTHER" id="PTHR11733">
    <property type="entry name" value="ZINC METALLOPROTEASE FAMILY M13 NEPRILYSIN-RELATED"/>
    <property type="match status" value="1"/>
</dbReference>
<evidence type="ECO:0000256" key="5">
    <source>
        <dbReference type="ARBA" id="ARBA00022801"/>
    </source>
</evidence>
<comment type="cofactor">
    <cofactor evidence="1">
        <name>Zn(2+)</name>
        <dbReference type="ChEBI" id="CHEBI:29105"/>
    </cofactor>
</comment>
<evidence type="ECO:0000256" key="4">
    <source>
        <dbReference type="ARBA" id="ARBA00022723"/>
    </source>
</evidence>
<sequence length="650" mass="71993">MNPSGIDLAQSAPSIRPQDDFYRHVNGTWLEKTAIRDDRSLEGTFTALRDSSEEAVRTIIEDAASRGQEEGGLAAQIGGLYASFMDEERLETLGLAPLRARLDALEELNSPDDVVRRIGELFRAAVPGLFYIYPSPDAGDPTRVLAYLGQSGLGLPDESYYREEQFGETVSKYQAYLADLFSLAGRTDPSGAAERIVALERRIAAAHWDKVTLRDPQKTYNLRTADEVVSAFPLAATWFGAAGIAEDAWREVVLSTPDFFPAMVELLNSEPVETWREWLAAKVLDSAAPYLSRDFVQTHFAFHGTVLSGTPELKDRWKRGVAVVEDALGEAIGELYVREHFPESHKARMQELVSNLVEAYRESITGLDWMGEETKEKALAKLAAFRTKIGYPEKWIDYSAVVIDPMDLIGNVERAHSADVDRHLDEIGKPVDLGKWLMTPQTVNAYYHPVLNEIVFPAAILQPPFFQADSDDAVNYGAIGAVIGHEIGHGFDDKGSQYDGDGALRNWWTDADREAFEARTGRLVDQFNVLEPSEAPGHPVNGELTLGENIGDLGGLGIAFKAYQASLDGAEAPVLDGLSGAQRFFFAWATGWRQVIRSEEAIRRVTIDPHSPNEFRANAIVKNLDAFHEAFGVSEGDGMWLAEDERVRIW</sequence>
<keyword evidence="6" id="KW-0862">Zinc</keyword>
<dbReference type="SUPFAM" id="SSF55486">
    <property type="entry name" value="Metalloproteases ('zincins'), catalytic domain"/>
    <property type="match status" value="1"/>
</dbReference>
<dbReference type="GO" id="GO:0016787">
    <property type="term" value="F:hydrolase activity"/>
    <property type="evidence" value="ECO:0007669"/>
    <property type="project" value="UniProtKB-KW"/>
</dbReference>
<evidence type="ECO:0000313" key="10">
    <source>
        <dbReference type="EMBL" id="MDP5226009.1"/>
    </source>
</evidence>
<comment type="similarity">
    <text evidence="2">Belongs to the peptidase M13 family.</text>
</comment>
<protein>
    <submittedName>
        <fullName evidence="10">M13-type metalloendopeptidase</fullName>
        <ecNumber evidence="10">3.4.24.-</ecNumber>
    </submittedName>
</protein>
<dbReference type="Pfam" id="PF01431">
    <property type="entry name" value="Peptidase_M13"/>
    <property type="match status" value="1"/>
</dbReference>
<dbReference type="Gene3D" id="1.10.1380.10">
    <property type="entry name" value="Neutral endopeptidase , domain2"/>
    <property type="match status" value="1"/>
</dbReference>
<feature type="domain" description="Peptidase M13 C-terminal" evidence="8">
    <location>
        <begin position="444"/>
        <end position="646"/>
    </location>
</feature>
<evidence type="ECO:0000313" key="11">
    <source>
        <dbReference type="Proteomes" id="UP001232725"/>
    </source>
</evidence>
<name>A0ABT9ILG7_9MICC</name>
<dbReference type="Gene3D" id="3.40.390.10">
    <property type="entry name" value="Collagenase (Catalytic Domain)"/>
    <property type="match status" value="1"/>
</dbReference>
<accession>A0ABT9ILG7</accession>
<dbReference type="EMBL" id="JAVALS010000001">
    <property type="protein sequence ID" value="MDP5226009.1"/>
    <property type="molecule type" value="Genomic_DNA"/>
</dbReference>
<dbReference type="PANTHER" id="PTHR11733:SF167">
    <property type="entry name" value="FI17812P1-RELATED"/>
    <property type="match status" value="1"/>
</dbReference>
<dbReference type="EC" id="3.4.24.-" evidence="10"/>
<feature type="domain" description="Peptidase M13 N-terminal" evidence="9">
    <location>
        <begin position="17"/>
        <end position="392"/>
    </location>
</feature>
<keyword evidence="4" id="KW-0479">Metal-binding</keyword>
<evidence type="ECO:0000259" key="9">
    <source>
        <dbReference type="Pfam" id="PF05649"/>
    </source>
</evidence>